<organism evidence="2 3">
    <name type="scientific">Rotaria magnacalcarata</name>
    <dbReference type="NCBI Taxonomy" id="392030"/>
    <lineage>
        <taxon>Eukaryota</taxon>
        <taxon>Metazoa</taxon>
        <taxon>Spiralia</taxon>
        <taxon>Gnathifera</taxon>
        <taxon>Rotifera</taxon>
        <taxon>Eurotatoria</taxon>
        <taxon>Bdelloidea</taxon>
        <taxon>Philodinida</taxon>
        <taxon>Philodinidae</taxon>
        <taxon>Rotaria</taxon>
    </lineage>
</organism>
<dbReference type="EMBL" id="CAJOBI010333928">
    <property type="protein sequence ID" value="CAF5202859.1"/>
    <property type="molecule type" value="Genomic_DNA"/>
</dbReference>
<evidence type="ECO:0000259" key="1">
    <source>
        <dbReference type="PROSITE" id="PS51072"/>
    </source>
</evidence>
<feature type="non-terminal residue" evidence="2">
    <location>
        <position position="1"/>
    </location>
</feature>
<comment type="caution">
    <text evidence="2">The sequence shown here is derived from an EMBL/GenBank/DDBJ whole genome shotgun (WGS) entry which is preliminary data.</text>
</comment>
<dbReference type="Pfam" id="PF00928">
    <property type="entry name" value="Adap_comp_sub"/>
    <property type="match status" value="1"/>
</dbReference>
<dbReference type="PROSITE" id="PS51072">
    <property type="entry name" value="MHD"/>
    <property type="match status" value="1"/>
</dbReference>
<dbReference type="InterPro" id="IPR050431">
    <property type="entry name" value="Adaptor_comp_med_subunit"/>
</dbReference>
<name>A0A8S3IRA2_9BILA</name>
<evidence type="ECO:0000313" key="3">
    <source>
        <dbReference type="Proteomes" id="UP000676336"/>
    </source>
</evidence>
<sequence>WIKPEQVELASIVDEKEYETSHLLKLVPPDSQKIEIMRFRTRPKQNIELPLQVYCFMSVIERQVNIRIEIIVSNAFNISLLSKASSMATNDKTANIRDDNSDEQCPCENIQIRFPIPDPWVYMFRVEKRFRYGAIHSVRRKAGKIKIREQKNRVELILYGTEYFLIEVAKKYEQ</sequence>
<dbReference type="Gene3D" id="2.60.40.1170">
    <property type="entry name" value="Mu homology domain, subdomain B"/>
    <property type="match status" value="1"/>
</dbReference>
<dbReference type="AlphaFoldDB" id="A0A8S3IRA2"/>
<dbReference type="Proteomes" id="UP000676336">
    <property type="component" value="Unassembled WGS sequence"/>
</dbReference>
<feature type="domain" description="MHD" evidence="1">
    <location>
        <begin position="1"/>
        <end position="174"/>
    </location>
</feature>
<proteinExistence type="predicted"/>
<gene>
    <name evidence="2" type="ORF">SMN809_LOCUS76047</name>
</gene>
<reference evidence="2" key="1">
    <citation type="submission" date="2021-02" db="EMBL/GenBank/DDBJ databases">
        <authorList>
            <person name="Nowell W R."/>
        </authorList>
    </citation>
    <scope>NUCLEOTIDE SEQUENCE</scope>
</reference>
<accession>A0A8S3IRA2</accession>
<evidence type="ECO:0000313" key="2">
    <source>
        <dbReference type="EMBL" id="CAF5202859.1"/>
    </source>
</evidence>
<dbReference type="InterPro" id="IPR036168">
    <property type="entry name" value="AP2_Mu_C_sf"/>
</dbReference>
<dbReference type="PANTHER" id="PTHR10529">
    <property type="entry name" value="AP COMPLEX SUBUNIT MU"/>
    <property type="match status" value="1"/>
</dbReference>
<dbReference type="InterPro" id="IPR028565">
    <property type="entry name" value="MHD"/>
</dbReference>
<dbReference type="SUPFAM" id="SSF49447">
    <property type="entry name" value="Second domain of Mu2 adaptin subunit (ap50) of ap2 adaptor"/>
    <property type="match status" value="1"/>
</dbReference>
<protein>
    <recommendedName>
        <fullName evidence="1">MHD domain-containing protein</fullName>
    </recommendedName>
</protein>